<evidence type="ECO:0000256" key="2">
    <source>
        <dbReference type="ARBA" id="ARBA00022898"/>
    </source>
</evidence>
<accession>A0AAN7U2U7</accession>
<dbReference type="Gene3D" id="3.40.640.10">
    <property type="entry name" value="Type I PLP-dependent aspartate aminotransferase-like (Major domain)"/>
    <property type="match status" value="1"/>
</dbReference>
<evidence type="ECO:0000259" key="4">
    <source>
        <dbReference type="Pfam" id="PF00155"/>
    </source>
</evidence>
<organism evidence="5 6">
    <name type="scientific">Dictyostelium firmibasis</name>
    <dbReference type="NCBI Taxonomy" id="79012"/>
    <lineage>
        <taxon>Eukaryota</taxon>
        <taxon>Amoebozoa</taxon>
        <taxon>Evosea</taxon>
        <taxon>Eumycetozoa</taxon>
        <taxon>Dictyostelia</taxon>
        <taxon>Dictyosteliales</taxon>
        <taxon>Dictyosteliaceae</taxon>
        <taxon>Dictyostelium</taxon>
    </lineage>
</organism>
<name>A0AAN7U2U7_9MYCE</name>
<evidence type="ECO:0000256" key="1">
    <source>
        <dbReference type="ARBA" id="ARBA00007441"/>
    </source>
</evidence>
<dbReference type="Proteomes" id="UP001344447">
    <property type="component" value="Unassembled WGS sequence"/>
</dbReference>
<evidence type="ECO:0000313" key="6">
    <source>
        <dbReference type="Proteomes" id="UP001344447"/>
    </source>
</evidence>
<dbReference type="InterPro" id="IPR015424">
    <property type="entry name" value="PyrdxlP-dep_Trfase"/>
</dbReference>
<protein>
    <recommendedName>
        <fullName evidence="4">Aminotransferase class I/classII large domain-containing protein</fullName>
    </recommendedName>
</protein>
<dbReference type="InterPro" id="IPR050478">
    <property type="entry name" value="Ethylene_sulfur-biosynth"/>
</dbReference>
<comment type="caution">
    <text evidence="5">The sequence shown here is derived from an EMBL/GenBank/DDBJ whole genome shotgun (WGS) entry which is preliminary data.</text>
</comment>
<dbReference type="Pfam" id="PF00155">
    <property type="entry name" value="Aminotran_1_2"/>
    <property type="match status" value="1"/>
</dbReference>
<evidence type="ECO:0000256" key="3">
    <source>
        <dbReference type="SAM" id="MobiDB-lite"/>
    </source>
</evidence>
<dbReference type="InterPro" id="IPR004839">
    <property type="entry name" value="Aminotransferase_I/II_large"/>
</dbReference>
<dbReference type="GO" id="GO:0006520">
    <property type="term" value="P:amino acid metabolic process"/>
    <property type="evidence" value="ECO:0007669"/>
    <property type="project" value="TreeGrafter"/>
</dbReference>
<dbReference type="PROSITE" id="PS00105">
    <property type="entry name" value="AA_TRANSFER_CLASS_1"/>
    <property type="match status" value="1"/>
</dbReference>
<dbReference type="SUPFAM" id="SSF53383">
    <property type="entry name" value="PLP-dependent transferases"/>
    <property type="match status" value="1"/>
</dbReference>
<dbReference type="GO" id="GO:0008483">
    <property type="term" value="F:transaminase activity"/>
    <property type="evidence" value="ECO:0007669"/>
    <property type="project" value="TreeGrafter"/>
</dbReference>
<feature type="domain" description="Aminotransferase class I/classII large" evidence="4">
    <location>
        <begin position="70"/>
        <end position="483"/>
    </location>
</feature>
<dbReference type="InterPro" id="IPR015421">
    <property type="entry name" value="PyrdxlP-dep_Trfase_major"/>
</dbReference>
<evidence type="ECO:0000313" key="5">
    <source>
        <dbReference type="EMBL" id="KAK5584784.1"/>
    </source>
</evidence>
<dbReference type="GO" id="GO:0030170">
    <property type="term" value="F:pyridoxal phosphate binding"/>
    <property type="evidence" value="ECO:0007669"/>
    <property type="project" value="InterPro"/>
</dbReference>
<comment type="similarity">
    <text evidence="1">Belongs to the class-I pyridoxal-phosphate-dependent aminotransferase family.</text>
</comment>
<dbReference type="PANTHER" id="PTHR43795">
    <property type="entry name" value="BIFUNCTIONAL ASPARTATE AMINOTRANSFERASE AND GLUTAMATE/ASPARTATE-PREPHENATE AMINOTRANSFERASE-RELATED"/>
    <property type="match status" value="1"/>
</dbReference>
<dbReference type="InterPro" id="IPR015422">
    <property type="entry name" value="PyrdxlP-dep_Trfase_small"/>
</dbReference>
<dbReference type="CDD" id="cd00609">
    <property type="entry name" value="AAT_like"/>
    <property type="match status" value="1"/>
</dbReference>
<dbReference type="PANTHER" id="PTHR43795:SF39">
    <property type="entry name" value="AMINOTRANSFERASE CLASS I_CLASSII DOMAIN-CONTAINING PROTEIN"/>
    <property type="match status" value="1"/>
</dbReference>
<dbReference type="AlphaFoldDB" id="A0AAN7U2U7"/>
<gene>
    <name evidence="5" type="ORF">RB653_006401</name>
</gene>
<proteinExistence type="inferred from homology"/>
<dbReference type="Gene3D" id="3.90.1150.10">
    <property type="entry name" value="Aspartate Aminotransferase, domain 1"/>
    <property type="match status" value="1"/>
</dbReference>
<keyword evidence="2" id="KW-0663">Pyridoxal phosphate</keyword>
<keyword evidence="6" id="KW-1185">Reference proteome</keyword>
<reference evidence="5 6" key="1">
    <citation type="submission" date="2023-11" db="EMBL/GenBank/DDBJ databases">
        <title>Dfirmibasis_genome.</title>
        <authorList>
            <person name="Edelbroek B."/>
            <person name="Kjellin J."/>
            <person name="Jerlstrom-Hultqvist J."/>
            <person name="Soderbom F."/>
        </authorList>
    </citation>
    <scope>NUCLEOTIDE SEQUENCE [LARGE SCALE GENOMIC DNA]</scope>
    <source>
        <strain evidence="5 6">TNS-C-14</strain>
    </source>
</reference>
<dbReference type="EMBL" id="JAVFKY010000001">
    <property type="protein sequence ID" value="KAK5584784.1"/>
    <property type="molecule type" value="Genomic_DNA"/>
</dbReference>
<dbReference type="InterPro" id="IPR004838">
    <property type="entry name" value="NHTrfase_class1_PyrdxlP-BS"/>
</dbReference>
<sequence>MDNYKSFSKNAKKILNSPICNNKMQTAHYTAMENLFCPETNKNGYISLGIAENVLSFDVMKDKLSVDPNFCQRLTQYSDMGGFKDCRESIAKLLQNHLFKYKPINSDLLVNYKQIILANGATPLLENIFNMFCDQNDVALIPSPMFPNFIPFAGQRFGVKIVDVKSEVYSNNNDNSQIIDFELNLEEFERQYQLHPVKMVVLCNPNNPTGYIFSKKQIKQLVDWCREKKIHLLSDEIYALSIFNRDFCSGKSDIGTREDNENNNNNDNDNDESAVSGGSDEMDGANNIIPTNEFSSIYDICKGDMGEYVHLVSSFSKDFGLNGFRAGYFYSQNQDVLRYLLSTSNYYSCSNIVQSALINIIEDKRYLCSFIKENQKRLTSSYNFATKTLDHFNIPYLKSSAGLFLTIDLRKCLNKLPELNNDFNNNNNNNNCPFKKEIQLWELLFDNRVIVNPGKLCYFNEPGFYRLIFTLSNEFVYNGIERISKVYNQLIS</sequence>
<dbReference type="PRINTS" id="PR00753">
    <property type="entry name" value="ACCSYNTHASE"/>
</dbReference>
<feature type="region of interest" description="Disordered" evidence="3">
    <location>
        <begin position="256"/>
        <end position="282"/>
    </location>
</feature>